<feature type="domain" description="PPM-type phosphatase" evidence="2">
    <location>
        <begin position="184"/>
        <end position="401"/>
    </location>
</feature>
<dbReference type="SUPFAM" id="SSF81606">
    <property type="entry name" value="PP2C-like"/>
    <property type="match status" value="1"/>
</dbReference>
<dbReference type="Gene3D" id="3.30.450.40">
    <property type="match status" value="1"/>
</dbReference>
<evidence type="ECO:0000313" key="4">
    <source>
        <dbReference type="Proteomes" id="UP000054011"/>
    </source>
</evidence>
<keyword evidence="4" id="KW-1185">Reference proteome</keyword>
<dbReference type="EMBL" id="LNSV01000008">
    <property type="protein sequence ID" value="KUH39812.1"/>
    <property type="molecule type" value="Genomic_DNA"/>
</dbReference>
<dbReference type="GO" id="GO:0016791">
    <property type="term" value="F:phosphatase activity"/>
    <property type="evidence" value="ECO:0007669"/>
    <property type="project" value="TreeGrafter"/>
</dbReference>
<proteinExistence type="predicted"/>
<dbReference type="InterPro" id="IPR029016">
    <property type="entry name" value="GAF-like_dom_sf"/>
</dbReference>
<accession>A0A100Y8T5</accession>
<dbReference type="Gene3D" id="3.60.40.10">
    <property type="entry name" value="PPM-type phosphatase domain"/>
    <property type="match status" value="1"/>
</dbReference>
<dbReference type="InterPro" id="IPR052016">
    <property type="entry name" value="Bact_Sigma-Reg"/>
</dbReference>
<dbReference type="Pfam" id="PF07228">
    <property type="entry name" value="SpoIIE"/>
    <property type="match status" value="1"/>
</dbReference>
<comment type="caution">
    <text evidence="3">The sequence shown here is derived from an EMBL/GenBank/DDBJ whole genome shotgun (WGS) entry which is preliminary data.</text>
</comment>
<dbReference type="STRING" id="936756.ATE80_05640"/>
<name>A0A100Y8T5_9ACTN</name>
<dbReference type="SUPFAM" id="SSF55781">
    <property type="entry name" value="GAF domain-like"/>
    <property type="match status" value="1"/>
</dbReference>
<protein>
    <submittedName>
        <fullName evidence="3">Stage II sporulation protein E</fullName>
    </submittedName>
</protein>
<keyword evidence="1" id="KW-0378">Hydrolase</keyword>
<dbReference type="RefSeq" id="WP_058941005.1">
    <property type="nucleotide sequence ID" value="NZ_LNSV01000008.1"/>
</dbReference>
<reference evidence="3 4" key="1">
    <citation type="submission" date="2015-11" db="EMBL/GenBank/DDBJ databases">
        <title>Genome-wide analysis reveals the secondary metabolome in Streptomyces kanasensis ZX01.</title>
        <authorList>
            <person name="Zhang G."/>
            <person name="Han L."/>
            <person name="Feng J."/>
            <person name="Zhang X."/>
        </authorList>
    </citation>
    <scope>NUCLEOTIDE SEQUENCE [LARGE SCALE GENOMIC DNA]</scope>
    <source>
        <strain evidence="3 4">ZX01</strain>
    </source>
</reference>
<evidence type="ECO:0000313" key="3">
    <source>
        <dbReference type="EMBL" id="KUH39812.1"/>
    </source>
</evidence>
<evidence type="ECO:0000256" key="1">
    <source>
        <dbReference type="ARBA" id="ARBA00022801"/>
    </source>
</evidence>
<dbReference type="Proteomes" id="UP000054011">
    <property type="component" value="Unassembled WGS sequence"/>
</dbReference>
<dbReference type="InterPro" id="IPR001932">
    <property type="entry name" value="PPM-type_phosphatase-like_dom"/>
</dbReference>
<gene>
    <name evidence="3" type="ORF">ATE80_05640</name>
</gene>
<dbReference type="AlphaFoldDB" id="A0A100Y8T5"/>
<evidence type="ECO:0000259" key="2">
    <source>
        <dbReference type="SMART" id="SM00331"/>
    </source>
</evidence>
<organism evidence="3 4">
    <name type="scientific">Streptomyces kanasensis</name>
    <dbReference type="NCBI Taxonomy" id="936756"/>
    <lineage>
        <taxon>Bacteria</taxon>
        <taxon>Bacillati</taxon>
        <taxon>Actinomycetota</taxon>
        <taxon>Actinomycetes</taxon>
        <taxon>Kitasatosporales</taxon>
        <taxon>Streptomycetaceae</taxon>
        <taxon>Streptomyces</taxon>
    </lineage>
</organism>
<dbReference type="InterPro" id="IPR036457">
    <property type="entry name" value="PPM-type-like_dom_sf"/>
</dbReference>
<dbReference type="PANTHER" id="PTHR43156">
    <property type="entry name" value="STAGE II SPORULATION PROTEIN E-RELATED"/>
    <property type="match status" value="1"/>
</dbReference>
<dbReference type="SMART" id="SM00331">
    <property type="entry name" value="PP2C_SIG"/>
    <property type="match status" value="1"/>
</dbReference>
<sequence length="435" mass="46843">MSDQCRDTDGRRMLAGLLTASHLMPLELLPSKTAEHAAAVGFSHVLIYLGDLQREVLRLLTGEGLDAGRGAVGEESELKIDGTVAGRAYQHGDILPAGPAGQDGNHWWVPLLDGTERLGVLRVTTEHADARAREDMILLAAVIALIIDSKRRSSDSHARLTRTQPLNIAAEMQWHLMPPRSYADGRVMIAAAMEPAYAISGDAYDYATAGHVVHLSILDAMGHDTAAGLTAHLAMGACRNARRQGAGLVEISERIEEALIEQYHQRRYATGILADLDTRSGVLTWVNRGHHPPVIIRGGRWGTHLSCRPAHPMGTDLGLPVTLCQDQLEPGDRLVLYTDGITEARGAGDQEFGLGRFTDFLVRLHADGLPVPETLRRLVHAVLEYHDGRLQDDATVLFCEWLGPAAHLTDRAAALAGLPSRDPADPSGAGGSAAP</sequence>
<dbReference type="PANTHER" id="PTHR43156:SF2">
    <property type="entry name" value="STAGE II SPORULATION PROTEIN E"/>
    <property type="match status" value="1"/>
</dbReference>